<name>A0A5C3M0J3_9AGAR</name>
<proteinExistence type="predicted"/>
<dbReference type="EMBL" id="ML213630">
    <property type="protein sequence ID" value="TFK34521.1"/>
    <property type="molecule type" value="Genomic_DNA"/>
</dbReference>
<evidence type="ECO:0000313" key="1">
    <source>
        <dbReference type="EMBL" id="TFK34521.1"/>
    </source>
</evidence>
<accession>A0A5C3M0J3</accession>
<reference evidence="1 2" key="1">
    <citation type="journal article" date="2019" name="Nat. Ecol. Evol.">
        <title>Megaphylogeny resolves global patterns of mushroom evolution.</title>
        <authorList>
            <person name="Varga T."/>
            <person name="Krizsan K."/>
            <person name="Foldi C."/>
            <person name="Dima B."/>
            <person name="Sanchez-Garcia M."/>
            <person name="Sanchez-Ramirez S."/>
            <person name="Szollosi G.J."/>
            <person name="Szarkandi J.G."/>
            <person name="Papp V."/>
            <person name="Albert L."/>
            <person name="Andreopoulos W."/>
            <person name="Angelini C."/>
            <person name="Antonin V."/>
            <person name="Barry K.W."/>
            <person name="Bougher N.L."/>
            <person name="Buchanan P."/>
            <person name="Buyck B."/>
            <person name="Bense V."/>
            <person name="Catcheside P."/>
            <person name="Chovatia M."/>
            <person name="Cooper J."/>
            <person name="Damon W."/>
            <person name="Desjardin D."/>
            <person name="Finy P."/>
            <person name="Geml J."/>
            <person name="Haridas S."/>
            <person name="Hughes K."/>
            <person name="Justo A."/>
            <person name="Karasinski D."/>
            <person name="Kautmanova I."/>
            <person name="Kiss B."/>
            <person name="Kocsube S."/>
            <person name="Kotiranta H."/>
            <person name="LaButti K.M."/>
            <person name="Lechner B.E."/>
            <person name="Liimatainen K."/>
            <person name="Lipzen A."/>
            <person name="Lukacs Z."/>
            <person name="Mihaltcheva S."/>
            <person name="Morgado L.N."/>
            <person name="Niskanen T."/>
            <person name="Noordeloos M.E."/>
            <person name="Ohm R.A."/>
            <person name="Ortiz-Santana B."/>
            <person name="Ovrebo C."/>
            <person name="Racz N."/>
            <person name="Riley R."/>
            <person name="Savchenko A."/>
            <person name="Shiryaev A."/>
            <person name="Soop K."/>
            <person name="Spirin V."/>
            <person name="Szebenyi C."/>
            <person name="Tomsovsky M."/>
            <person name="Tulloss R.E."/>
            <person name="Uehling J."/>
            <person name="Grigoriev I.V."/>
            <person name="Vagvolgyi C."/>
            <person name="Papp T."/>
            <person name="Martin F.M."/>
            <person name="Miettinen O."/>
            <person name="Hibbett D.S."/>
            <person name="Nagy L.G."/>
        </authorList>
    </citation>
    <scope>NUCLEOTIDE SEQUENCE [LARGE SCALE GENOMIC DNA]</scope>
    <source>
        <strain evidence="1 2">CBS 166.37</strain>
    </source>
</reference>
<sequence>MMKLLVQELVISYVDSDVSGMILSCYELKAGCLSERSWYTLAVKQKKLLRNDMFLNVGQYIDRWLVQYNYRLFKNSSLGPAKAIKDRDVQGDPATSAVFDFIYGRSAKVLDTPAFYSSFINEDINSLLDPDPIKIAINGQTH</sequence>
<protein>
    <submittedName>
        <fullName evidence="1">Uncharacterized protein</fullName>
    </submittedName>
</protein>
<dbReference type="Proteomes" id="UP000308652">
    <property type="component" value="Unassembled WGS sequence"/>
</dbReference>
<organism evidence="1 2">
    <name type="scientific">Crucibulum laeve</name>
    <dbReference type="NCBI Taxonomy" id="68775"/>
    <lineage>
        <taxon>Eukaryota</taxon>
        <taxon>Fungi</taxon>
        <taxon>Dikarya</taxon>
        <taxon>Basidiomycota</taxon>
        <taxon>Agaricomycotina</taxon>
        <taxon>Agaricomycetes</taxon>
        <taxon>Agaricomycetidae</taxon>
        <taxon>Agaricales</taxon>
        <taxon>Agaricineae</taxon>
        <taxon>Nidulariaceae</taxon>
        <taxon>Crucibulum</taxon>
    </lineage>
</organism>
<dbReference type="AlphaFoldDB" id="A0A5C3M0J3"/>
<evidence type="ECO:0000313" key="2">
    <source>
        <dbReference type="Proteomes" id="UP000308652"/>
    </source>
</evidence>
<keyword evidence="2" id="KW-1185">Reference proteome</keyword>
<gene>
    <name evidence="1" type="ORF">BDQ12DRAFT_669277</name>
</gene>